<dbReference type="Gene3D" id="3.30.70.360">
    <property type="match status" value="1"/>
</dbReference>
<evidence type="ECO:0000259" key="6">
    <source>
        <dbReference type="Pfam" id="PF07687"/>
    </source>
</evidence>
<sequence>MLKCIFLKFIVFFLLTVCPLISFSYSGQSTDTLSLWPTNVAYYETISLLSEYIQRESVTGNEKEAGLFLEEYIKSTDLNLRVFSDQANKYNIAASLYPLDSNKPNIILQSHIDVVPAEALESWDHGPYSGHFDGKYIYGRGALDCKGVGIMQLKALMAFKSDYDTADLPFNITALFLSGEETGGNFGAAYILSQFKEELNPVVVLGEGGAGYKNVLKNNPEKTVFGVSIAEKQSLWVKLKVVNEDGGHGAAPSANYANLQLIKSLNNLNTRKVNLLFHRSTRQMFRRLGKAEGGVRGFFIRNINWSILAPFVRKQIENDPFFSSLITNTITVSNIFNPPGPPNQISNYAVAVLDCRLVPGTSTKNFLNYIKRKLDNDNIEISVISQSPEAKPSKLNNYYKAIERAIAETYPQSETIPFLFPATSDNSTFRSYDIPSYGFIPAVISERDINSIHSHNERISVEDLGSGIKVYYNFLKQVQLKEPFSIFNIFNDADEEE</sequence>
<dbReference type="SUPFAM" id="SSF53187">
    <property type="entry name" value="Zn-dependent exopeptidases"/>
    <property type="match status" value="1"/>
</dbReference>
<feature type="domain" description="Peptidase M20 dimerisation" evidence="6">
    <location>
        <begin position="229"/>
        <end position="378"/>
    </location>
</feature>
<dbReference type="GO" id="GO:0046872">
    <property type="term" value="F:metal ion binding"/>
    <property type="evidence" value="ECO:0007669"/>
    <property type="project" value="UniProtKB-KW"/>
</dbReference>
<dbReference type="Proteomes" id="UP000240608">
    <property type="component" value="Unassembled WGS sequence"/>
</dbReference>
<name>A0A2T4DVM3_9BACT</name>
<comment type="caution">
    <text evidence="7">The sequence shown here is derived from an EMBL/GenBank/DDBJ whole genome shotgun (WGS) entry which is preliminary data.</text>
</comment>
<dbReference type="PANTHER" id="PTHR45962">
    <property type="entry name" value="N-FATTY-ACYL-AMINO ACID SYNTHASE/HYDROLASE PM20D1"/>
    <property type="match status" value="1"/>
</dbReference>
<dbReference type="Pfam" id="PF01546">
    <property type="entry name" value="Peptidase_M20"/>
    <property type="match status" value="1"/>
</dbReference>
<evidence type="ECO:0000256" key="2">
    <source>
        <dbReference type="ARBA" id="ARBA00022670"/>
    </source>
</evidence>
<dbReference type="PANTHER" id="PTHR45962:SF1">
    <property type="entry name" value="N-FATTY-ACYL-AMINO ACID SYNTHASE_HYDROLASE PM20D1"/>
    <property type="match status" value="1"/>
</dbReference>
<evidence type="ECO:0000256" key="4">
    <source>
        <dbReference type="ARBA" id="ARBA00022801"/>
    </source>
</evidence>
<keyword evidence="3" id="KW-0479">Metal-binding</keyword>
<dbReference type="Pfam" id="PF07687">
    <property type="entry name" value="M20_dimer"/>
    <property type="match status" value="1"/>
</dbReference>
<dbReference type="GO" id="GO:0008233">
    <property type="term" value="F:peptidase activity"/>
    <property type="evidence" value="ECO:0007669"/>
    <property type="project" value="UniProtKB-KW"/>
</dbReference>
<dbReference type="InterPro" id="IPR002933">
    <property type="entry name" value="Peptidase_M20"/>
</dbReference>
<keyword evidence="5" id="KW-0862">Zinc</keyword>
<dbReference type="InterPro" id="IPR047177">
    <property type="entry name" value="Pept_M20A"/>
</dbReference>
<reference evidence="7 8" key="1">
    <citation type="submission" date="2018-03" db="EMBL/GenBank/DDBJ databases">
        <title>Cross-interface Injection: A General Nanoliter Liquid Handling Method Applied to Single Cells Genome Amplification Automated Nanoliter Liquid Handling Applied to Single Cell Multiple Displacement Amplification.</title>
        <authorList>
            <person name="Yun J."/>
            <person name="Xu P."/>
            <person name="Xu J."/>
            <person name="Dai X."/>
            <person name="Wang Y."/>
            <person name="Zheng X."/>
            <person name="Cao C."/>
            <person name="Yi Q."/>
            <person name="Zhu Y."/>
            <person name="Wang L."/>
            <person name="Dong Z."/>
            <person name="Huang Y."/>
            <person name="Huang L."/>
            <person name="Du W."/>
        </authorList>
    </citation>
    <scope>NUCLEOTIDE SEQUENCE [LARGE SCALE GENOMIC DNA]</scope>
    <source>
        <strain evidence="7 8">Z-D1-2</strain>
    </source>
</reference>
<evidence type="ECO:0000256" key="5">
    <source>
        <dbReference type="ARBA" id="ARBA00022833"/>
    </source>
</evidence>
<accession>A0A2T4DVM3</accession>
<dbReference type="EMBL" id="PYVU01000006">
    <property type="protein sequence ID" value="PTB97768.1"/>
    <property type="molecule type" value="Genomic_DNA"/>
</dbReference>
<dbReference type="AlphaFoldDB" id="A0A2T4DVM3"/>
<dbReference type="Gene3D" id="3.40.630.10">
    <property type="entry name" value="Zn peptidases"/>
    <property type="match status" value="1"/>
</dbReference>
<evidence type="ECO:0000313" key="8">
    <source>
        <dbReference type="Proteomes" id="UP000240608"/>
    </source>
</evidence>
<gene>
    <name evidence="7" type="ORF">C9994_01510</name>
</gene>
<organism evidence="7 8">
    <name type="scientific">Marivirga lumbricoides</name>
    <dbReference type="NCBI Taxonomy" id="1046115"/>
    <lineage>
        <taxon>Bacteria</taxon>
        <taxon>Pseudomonadati</taxon>
        <taxon>Bacteroidota</taxon>
        <taxon>Cytophagia</taxon>
        <taxon>Cytophagales</taxon>
        <taxon>Marivirgaceae</taxon>
        <taxon>Marivirga</taxon>
    </lineage>
</organism>
<keyword evidence="4" id="KW-0378">Hydrolase</keyword>
<comment type="similarity">
    <text evidence="1">Belongs to the peptidase M20A family.</text>
</comment>
<proteinExistence type="inferred from homology"/>
<dbReference type="Gene3D" id="1.10.150.900">
    <property type="match status" value="1"/>
</dbReference>
<protein>
    <submittedName>
        <fullName evidence="7">Succinyl-diaminopimelate desuccinylase</fullName>
    </submittedName>
</protein>
<evidence type="ECO:0000313" key="7">
    <source>
        <dbReference type="EMBL" id="PTB97768.1"/>
    </source>
</evidence>
<evidence type="ECO:0000256" key="3">
    <source>
        <dbReference type="ARBA" id="ARBA00022723"/>
    </source>
</evidence>
<keyword evidence="2" id="KW-0645">Protease</keyword>
<evidence type="ECO:0000256" key="1">
    <source>
        <dbReference type="ARBA" id="ARBA00006247"/>
    </source>
</evidence>
<dbReference type="GO" id="GO:0006508">
    <property type="term" value="P:proteolysis"/>
    <property type="evidence" value="ECO:0007669"/>
    <property type="project" value="UniProtKB-KW"/>
</dbReference>
<dbReference type="InterPro" id="IPR011650">
    <property type="entry name" value="Peptidase_M20_dimer"/>
</dbReference>